<dbReference type="SUPFAM" id="SSF117892">
    <property type="entry name" value="Band 7/SPFH domain"/>
    <property type="match status" value="1"/>
</dbReference>
<keyword evidence="3 6" id="KW-0812">Transmembrane</keyword>
<comment type="subunit">
    <text evidence="6">HflC and HflK may interact to form a multimeric complex.</text>
</comment>
<keyword evidence="9" id="KW-0645">Protease</keyword>
<dbReference type="Pfam" id="PF01145">
    <property type="entry name" value="Band_7"/>
    <property type="match status" value="1"/>
</dbReference>
<dbReference type="InterPro" id="IPR036013">
    <property type="entry name" value="Band_7/SPFH_dom_sf"/>
</dbReference>
<dbReference type="PANTHER" id="PTHR43327:SF2">
    <property type="entry name" value="MODULATOR OF FTSH PROTEASE HFLK"/>
    <property type="match status" value="1"/>
</dbReference>
<dbReference type="InterPro" id="IPR020980">
    <property type="entry name" value="Membrane_HflK_N"/>
</dbReference>
<dbReference type="NCBIfam" id="TIGR01933">
    <property type="entry name" value="hflK"/>
    <property type="match status" value="1"/>
</dbReference>
<dbReference type="GO" id="GO:0006508">
    <property type="term" value="P:proteolysis"/>
    <property type="evidence" value="ECO:0007669"/>
    <property type="project" value="UniProtKB-KW"/>
</dbReference>
<keyword evidence="10" id="KW-1185">Reference proteome</keyword>
<feature type="domain" description="Band 7" evidence="8">
    <location>
        <begin position="61"/>
        <end position="249"/>
    </location>
</feature>
<evidence type="ECO:0000313" key="9">
    <source>
        <dbReference type="EMBL" id="GAB0057721.1"/>
    </source>
</evidence>
<comment type="function">
    <text evidence="6">HflC and HflK could encode or regulate a protease.</text>
</comment>
<gene>
    <name evidence="9" type="primary">hflK</name>
    <name evidence="9" type="ORF">SIID45300_02053</name>
</gene>
<sequence length="370" mass="40411">MAWNDGGGNPGPWGPSGGVPPQPPDIDQIFQLLRERFQGENPLARVWPIVLALALLIWMSTGIYVVGPDENGVVLRFGRHVETTGPGPHWRLPYPIATVLTPKVTKVERIEIGYRTRSRGDTRSGGDDVDVPAESLMLTGDENIIDIDMSVQYRIKDGGAANNLFNLRNPSTDRHKVVRDAAESAIRQVIGRNEIDSALTAGKEKIQSDAKLTMQKILDSYNSGITIVTVQLQKVSPPPEVVHAFKDVASAREDRERAINEAQGYANDILPKAKGEAAKQLQEAEAYRAAKVTRAQGDIHRFLAILKEYEKARDITETRLYLEAMEEVLSGVNKVIVEPRAGHNLLPYMPIPAPGGVRGGAAPAKGEATP</sequence>
<feature type="compositionally biased region" description="Gly residues" evidence="7">
    <location>
        <begin position="1"/>
        <end position="17"/>
    </location>
</feature>
<name>A0ABQ0CA05_9PROT</name>
<dbReference type="Pfam" id="PF12221">
    <property type="entry name" value="HflK_N"/>
    <property type="match status" value="1"/>
</dbReference>
<comment type="subcellular location">
    <subcellularLocation>
        <location evidence="1">Membrane</location>
        <topology evidence="1">Single-pass membrane protein</topology>
    </subcellularLocation>
</comment>
<proteinExistence type="inferred from homology"/>
<dbReference type="GO" id="GO:0008233">
    <property type="term" value="F:peptidase activity"/>
    <property type="evidence" value="ECO:0007669"/>
    <property type="project" value="UniProtKB-KW"/>
</dbReference>
<dbReference type="CDD" id="cd03404">
    <property type="entry name" value="SPFH_HflK"/>
    <property type="match status" value="1"/>
</dbReference>
<dbReference type="Proteomes" id="UP001628193">
    <property type="component" value="Unassembled WGS sequence"/>
</dbReference>
<reference evidence="9 10" key="1">
    <citation type="submission" date="2024-05" db="EMBL/GenBank/DDBJ databases">
        <authorList>
            <consortium name="Candidatus Magnetaquicoccaceae bacterium FCR-1 genome sequencing consortium"/>
            <person name="Shimoshige H."/>
            <person name="Shimamura S."/>
            <person name="Taoka A."/>
            <person name="Kobayashi H."/>
            <person name="Maekawa T."/>
        </authorList>
    </citation>
    <scope>NUCLEOTIDE SEQUENCE [LARGE SCALE GENOMIC DNA]</scope>
    <source>
        <strain evidence="9 10">FCR-1</strain>
    </source>
</reference>
<dbReference type="EMBL" id="BAAFGK010000004">
    <property type="protein sequence ID" value="GAB0057721.1"/>
    <property type="molecule type" value="Genomic_DNA"/>
</dbReference>
<dbReference type="RefSeq" id="WP_420905414.1">
    <property type="nucleotide sequence ID" value="NZ_BAAFGK010000004.1"/>
</dbReference>
<comment type="caution">
    <text evidence="9">The sequence shown here is derived from an EMBL/GenBank/DDBJ whole genome shotgun (WGS) entry which is preliminary data.</text>
</comment>
<feature type="region of interest" description="Disordered" evidence="7">
    <location>
        <begin position="1"/>
        <end position="25"/>
    </location>
</feature>
<keyword evidence="4 6" id="KW-1133">Transmembrane helix</keyword>
<evidence type="ECO:0000256" key="3">
    <source>
        <dbReference type="ARBA" id="ARBA00022692"/>
    </source>
</evidence>
<keyword evidence="5 6" id="KW-0472">Membrane</keyword>
<dbReference type="SMART" id="SM00244">
    <property type="entry name" value="PHB"/>
    <property type="match status" value="1"/>
</dbReference>
<evidence type="ECO:0000259" key="8">
    <source>
        <dbReference type="SMART" id="SM00244"/>
    </source>
</evidence>
<dbReference type="PANTHER" id="PTHR43327">
    <property type="entry name" value="STOMATIN-LIKE PROTEIN 2, MITOCHONDRIAL"/>
    <property type="match status" value="1"/>
</dbReference>
<feature type="transmembrane region" description="Helical" evidence="6">
    <location>
        <begin position="46"/>
        <end position="66"/>
    </location>
</feature>
<accession>A0ABQ0CA05</accession>
<dbReference type="Gene3D" id="3.30.479.30">
    <property type="entry name" value="Band 7 domain"/>
    <property type="match status" value="1"/>
</dbReference>
<protein>
    <recommendedName>
        <fullName evidence="6">Protein HflK</fullName>
    </recommendedName>
</protein>
<evidence type="ECO:0000256" key="7">
    <source>
        <dbReference type="SAM" id="MobiDB-lite"/>
    </source>
</evidence>
<organism evidence="9 10">
    <name type="scientific">Candidatus Magnetaquiglobus chichijimensis</name>
    <dbReference type="NCBI Taxonomy" id="3141448"/>
    <lineage>
        <taxon>Bacteria</taxon>
        <taxon>Pseudomonadati</taxon>
        <taxon>Pseudomonadota</taxon>
        <taxon>Magnetococcia</taxon>
        <taxon>Magnetococcales</taxon>
        <taxon>Candidatus Magnetaquicoccaceae</taxon>
        <taxon>Candidatus Magnetaquiglobus</taxon>
    </lineage>
</organism>
<evidence type="ECO:0000256" key="5">
    <source>
        <dbReference type="ARBA" id="ARBA00023136"/>
    </source>
</evidence>
<dbReference type="InterPro" id="IPR010201">
    <property type="entry name" value="HflK"/>
</dbReference>
<evidence type="ECO:0000256" key="2">
    <source>
        <dbReference type="ARBA" id="ARBA00006971"/>
    </source>
</evidence>
<comment type="similarity">
    <text evidence="2 6">Belongs to the band 7/mec-2 family. HflK subfamily.</text>
</comment>
<evidence type="ECO:0000256" key="6">
    <source>
        <dbReference type="RuleBase" id="RU364113"/>
    </source>
</evidence>
<evidence type="ECO:0000256" key="4">
    <source>
        <dbReference type="ARBA" id="ARBA00022989"/>
    </source>
</evidence>
<dbReference type="InterPro" id="IPR001107">
    <property type="entry name" value="Band_7"/>
</dbReference>
<reference evidence="9 10" key="2">
    <citation type="submission" date="2024-09" db="EMBL/GenBank/DDBJ databases">
        <title>Draft genome sequence of Candidatus Magnetaquicoccaceae bacterium FCR-1.</title>
        <authorList>
            <person name="Shimoshige H."/>
            <person name="Shimamura S."/>
            <person name="Taoka A."/>
            <person name="Kobayashi H."/>
            <person name="Maekawa T."/>
        </authorList>
    </citation>
    <scope>NUCLEOTIDE SEQUENCE [LARGE SCALE GENOMIC DNA]</scope>
    <source>
        <strain evidence="9 10">FCR-1</strain>
    </source>
</reference>
<evidence type="ECO:0000313" key="10">
    <source>
        <dbReference type="Proteomes" id="UP001628193"/>
    </source>
</evidence>
<dbReference type="InterPro" id="IPR050710">
    <property type="entry name" value="Band7/mec-2_domain"/>
</dbReference>
<keyword evidence="9" id="KW-0378">Hydrolase</keyword>
<evidence type="ECO:0000256" key="1">
    <source>
        <dbReference type="ARBA" id="ARBA00004167"/>
    </source>
</evidence>